<gene>
    <name evidence="1" type="ORF">ACM01_22270</name>
</gene>
<dbReference type="PATRIC" id="fig|1938.3.peg.2846"/>
<comment type="caution">
    <text evidence="1">The sequence shown here is derived from an EMBL/GenBank/DDBJ whole genome shotgun (WGS) entry which is preliminary data.</text>
</comment>
<accession>A0A0J7ZAA6</accession>
<dbReference type="EMBL" id="LFNT01000025">
    <property type="protein sequence ID" value="KMS72754.1"/>
    <property type="molecule type" value="Genomic_DNA"/>
</dbReference>
<evidence type="ECO:0000313" key="2">
    <source>
        <dbReference type="Proteomes" id="UP000037432"/>
    </source>
</evidence>
<proteinExistence type="predicted"/>
<protein>
    <submittedName>
        <fullName evidence="1">Uncharacterized protein</fullName>
    </submittedName>
</protein>
<sequence length="60" mass="6433">MLDVSLVLRLLKQRGGSSLCTDPRAAHCSYAAGDGTAKRPNHSYNTGDDCSQALIHTDIM</sequence>
<evidence type="ECO:0000313" key="1">
    <source>
        <dbReference type="EMBL" id="KMS72754.1"/>
    </source>
</evidence>
<reference evidence="1 2" key="1">
    <citation type="submission" date="2015-06" db="EMBL/GenBank/DDBJ databases">
        <authorList>
            <person name="Ju K.-S."/>
            <person name="Doroghazi J.R."/>
            <person name="Metcalf W.W."/>
        </authorList>
    </citation>
    <scope>NUCLEOTIDE SEQUENCE [LARGE SCALE GENOMIC DNA]</scope>
    <source>
        <strain evidence="1 2">NRRL 3414</strain>
    </source>
</reference>
<dbReference type="Proteomes" id="UP000037432">
    <property type="component" value="Unassembled WGS sequence"/>
</dbReference>
<dbReference type="AlphaFoldDB" id="A0A0J7ZAA6"/>
<name>A0A0J7ZAA6_STRVR</name>
<organism evidence="1 2">
    <name type="scientific">Streptomyces viridochromogenes</name>
    <dbReference type="NCBI Taxonomy" id="1938"/>
    <lineage>
        <taxon>Bacteria</taxon>
        <taxon>Bacillati</taxon>
        <taxon>Actinomycetota</taxon>
        <taxon>Actinomycetes</taxon>
        <taxon>Kitasatosporales</taxon>
        <taxon>Streptomycetaceae</taxon>
        <taxon>Streptomyces</taxon>
    </lineage>
</organism>
<dbReference type="RefSeq" id="WP_048583076.1">
    <property type="nucleotide sequence ID" value="NZ_LFNT01000025.1"/>
</dbReference>